<comment type="subcellular location">
    <subcellularLocation>
        <location evidence="1">Secreted</location>
    </subcellularLocation>
</comment>
<evidence type="ECO:0000256" key="4">
    <source>
        <dbReference type="ARBA" id="ARBA00023026"/>
    </source>
</evidence>
<dbReference type="SUPFAM" id="SSF69318">
    <property type="entry name" value="Integrin alpha N-terminal domain"/>
    <property type="match status" value="2"/>
</dbReference>
<feature type="transmembrane region" description="Helical" evidence="6">
    <location>
        <begin position="2231"/>
        <end position="2252"/>
    </location>
</feature>
<dbReference type="EMBL" id="JAWDKC010000021">
    <property type="protein sequence ID" value="MDV0445682.1"/>
    <property type="molecule type" value="Genomic_DNA"/>
</dbReference>
<sequence>MNVRSMVTVCLCFMILFSFIPLSFAEEGSIDIYTSESVNYENNSLDEISSEFDDKDSTSEYLEQNEQDKVHDVNEFNNLNAISSSIPSIDVAKLTSISGPDFSHTSDAYLTSLFSGAATYGYQFNVPDGVASFQPSLSLSYNSHDAGGVYGWVGDGWSLNENYIQRITNSTLTNLTDDTYRLIFNGNSYKLIYNPEDGLYHTEVESYTYIKKENNGSNQKGEYWVVKTNDGAEYRFGYFNNSELVNPVSGRNYTVRWYLDQSKDVNNNIIHYNYSRNPTSGEYSAVYLNTITYNNGSAVIQFLRAPKSQYFDIYHEGCRYKEMNLLSNISMYVNSQLVRRYSLSYSSNDSRLLLSNISVFGSDNSSSLPPTQFSYNTAGGFTSNTSNRLPTAMYENYSSLGVMLVDLNGDGRIDTTQNTLNPNANNTWIKNGNAILNETWKLPVQILNNTKDTGVRFVDINGDGLIDIVQNSLNPAFNRTWINTGEGFELNTSWRIPTPIINNSTDLGVNFVDINGDGLVDIVQNTITPTANNTWINTGSGFVLNNSWRIPTATLNKSNDTGVRFVDLNGDGLTDIIRNSVSPTYNNSWINTGSGFVLDSNWKSPVPFVNKSVDQGVRLIDLNGDGLIDITQNSLYPTYNRTWINKGYGFVADNTKNVPLVFTNNGVNLGVVATDVTGDGLIDFVQNTKSPNVNVSYIKKANGPYLLNSIKHSSGSTTNVSYVSSTSYNNTNSDGKPGLPINMWLVSSILTSDGKTDGIGYHRSNYSYSGGLYNFKPYGESEFRGFGYVKVTTDRSIEHHYFHQDTAKKGLEYETRITTPTGLIQSTNIISTYDEYENNGAFEVMLQSVQTELSYTNSSPIVMRTNYTYDNFGNVIEVYDIGDISIIGDEKRTLNEYVYNTNKWILSSLKSISIVDSSNNELAKSFFFYDNHTSINSTPLKGELTKVINWNDRGNDVEISFVYDSYGNLIRQTDAEGNSMFAEYTNSTNYLYPENITNALGQKIKLNYDLRLGKLTKVTDANNYSTENVYDCFGRIIKVVKPYDTLLNPSAEYTYYLDGNIPESVKISLKENETSRLDSYQYYDGVGRITKVETPDGNGSFITQETIYNVHGEIKNMTAPYGVNERKLITQYEYDELGRITKITNPDFTTRRTVYDQLNITEYDEKGHMKKYVQDIRGNIIKVIEYNGEEIYETNYEYDILNRLTKIIPLQSYDQSNISFSNEIFDSYYLLDNRVGLLQLDYLAPNESVTYSITTNGIHGQNRNLFDFYDNFATDKNWIREGTGQFSWILESNNFIDNTGLEQESLNSNLNQFTSLDLVNLSEGYVYYTRVDAYDLAPENIYGMGIAKDDSGNNLFGFNLSEVTNYMYMIFDPKMTYWYMNESSALDYPYTHYMVLYKIIYDADEQKSYFYCDGNLMYTFEETVPINDLVPLYHKKGGSAGVTLVDYIVGYQNPVNVNKSQVVSNGQIFLTIRNDGDEPLRYSNVEFDISAFNFSNVSLSDQMLNIEKANSSQPNVISYTAPYKVANTTFVYDSLNNKVEMDDPDIGFWSYVYDYNGNLIKQTDSRDVETNFEYDALNRLTKVIYESDDNITYYYDNGTVGPLSKVVTGISEKEYSYDERMRILNETISIDNVSYTTRFEYNSLDLIQNVTYPNGQIKSMDYDNRGMLKAIPGIIDNIEYDSSNLIKEKTYSNGVSTKMEYDSLTKRLKNLQSTGNNSAVLQNLTYEFDLKGNVAAIKDYENNETQRFVYDDLDRLIAANSNSYSQGFVYNPLGSILAFNDGFSTTIFEYGENAGIHAPTKVNNASLYYDENGNLIEDGAFIYIYDNANNLKEVLKKADNETIAEYWYDENGARIKKVEAGKTTYYVNDVYNVHDGNASIYYYANGERIAKESADGIVWYLNDYLGSTNVAVNENGSLDEMIHYYPFGNHRSVSGGSSSHEISVENLFKQDIVTLESISTSTVEILNSGLKEEKKNLSSSQFESDSDFSNLERTATEFNLYDSEFPDMVNKFTDEIIYSTQWDFKAKNNNLLSSSENTVYNESDLIEGHKYYIRTQIQNGSALSNDIPIRMYSEKATDRTISSVFEYGPEIKNMEYLLGSYNPFVSSMDLSNPVLVDLTKTFGSGQEPDVGWCNEYLSNVSGSEILTVPLLSSSDGPQPLSSTYTYTGKEYDSEVGIYYFGARYYNPSTFVFTQADNMIPDVYNPQALNRYSFCLNNPVTYTDPDGHAINIGLAIGGVIAGAVFGAVSSALIQHYTTGTINKNEVLKSAAIGAVVGGIGGLTMGVGLAAATAGTTKAAGLTMFGTTAADKAAAVIVYAHVGGYSGIVSGSSKRALEGEQVLNGNEMVKDIAFGSVDGVFQIKNITTSFSYTYDVSQAYSSSVVIQSSSSSSGGSSKAVIKDPSPTKSSSSSGSSSKSIVSTITTGAKSVQSSIKSSVNNAASKVNNAINNFKSKLGL</sequence>
<dbReference type="Proteomes" id="UP001272052">
    <property type="component" value="Unassembled WGS sequence"/>
</dbReference>
<evidence type="ECO:0000256" key="6">
    <source>
        <dbReference type="SAM" id="Phobius"/>
    </source>
</evidence>
<evidence type="ECO:0008006" key="11">
    <source>
        <dbReference type="Google" id="ProtNLM"/>
    </source>
</evidence>
<evidence type="ECO:0000313" key="9">
    <source>
        <dbReference type="EMBL" id="MDV0445682.1"/>
    </source>
</evidence>
<dbReference type="Pfam" id="PF12256">
    <property type="entry name" value="TcdB_toxin_midN"/>
    <property type="match status" value="1"/>
</dbReference>
<comment type="caution">
    <text evidence="9">The sequence shown here is derived from an EMBL/GenBank/DDBJ whole genome shotgun (WGS) entry which is preliminary data.</text>
</comment>
<dbReference type="Pfam" id="PF05593">
    <property type="entry name" value="RHS_repeat"/>
    <property type="match status" value="1"/>
</dbReference>
<reference evidence="9 10" key="1">
    <citation type="submission" date="2023-06" db="EMBL/GenBank/DDBJ databases">
        <title>Genome sequence of Methanimicrococcus sp. At1.</title>
        <authorList>
            <person name="Protasov E."/>
            <person name="Platt K."/>
            <person name="Poehlein A."/>
            <person name="Daniel R."/>
            <person name="Brune A."/>
        </authorList>
    </citation>
    <scope>NUCLEOTIDE SEQUENCE [LARGE SCALE GENOMIC DNA]</scope>
    <source>
        <strain evidence="9 10">At1</strain>
    </source>
</reference>
<keyword evidence="10" id="KW-1185">Reference proteome</keyword>
<feature type="domain" description="Teneurin-like YD-shell" evidence="8">
    <location>
        <begin position="1678"/>
        <end position="1930"/>
    </location>
</feature>
<name>A0ABU3VQK2_9EURY</name>
<evidence type="ECO:0000256" key="1">
    <source>
        <dbReference type="ARBA" id="ARBA00004613"/>
    </source>
</evidence>
<dbReference type="PANTHER" id="PTHR32305:SF15">
    <property type="entry name" value="PROTEIN RHSA-RELATED"/>
    <property type="match status" value="1"/>
</dbReference>
<dbReference type="Gene3D" id="2.180.10.10">
    <property type="entry name" value="RHS repeat-associated core"/>
    <property type="match status" value="3"/>
</dbReference>
<dbReference type="InterPro" id="IPR003284">
    <property type="entry name" value="Sal_SpvB"/>
</dbReference>
<accession>A0ABU3VQK2</accession>
<evidence type="ECO:0000256" key="5">
    <source>
        <dbReference type="SAM" id="MobiDB-lite"/>
    </source>
</evidence>
<dbReference type="InterPro" id="IPR022045">
    <property type="entry name" value="TcdB_toxin_mid/N"/>
</dbReference>
<protein>
    <recommendedName>
        <fullName evidence="11">Insecticide toxin TcdB middle/N-terminal domain-containing protein</fullName>
    </recommendedName>
</protein>
<keyword evidence="6" id="KW-0472">Membrane</keyword>
<evidence type="ECO:0000259" key="8">
    <source>
        <dbReference type="Pfam" id="PF25023"/>
    </source>
</evidence>
<dbReference type="InterPro" id="IPR056823">
    <property type="entry name" value="TEN-like_YD-shell"/>
</dbReference>
<dbReference type="InterPro" id="IPR031325">
    <property type="entry name" value="RHS_repeat"/>
</dbReference>
<keyword evidence="6" id="KW-0812">Transmembrane</keyword>
<dbReference type="NCBIfam" id="TIGR03696">
    <property type="entry name" value="Rhs_assc_core"/>
    <property type="match status" value="1"/>
</dbReference>
<keyword evidence="3" id="KW-0677">Repeat</keyword>
<keyword evidence="2" id="KW-0964">Secreted</keyword>
<dbReference type="RefSeq" id="WP_318786107.1">
    <property type="nucleotide sequence ID" value="NZ_JAWDKC010000021.1"/>
</dbReference>
<dbReference type="Pfam" id="PF25023">
    <property type="entry name" value="TEN_YD-shell"/>
    <property type="match status" value="1"/>
</dbReference>
<evidence type="ECO:0000256" key="3">
    <source>
        <dbReference type="ARBA" id="ARBA00022737"/>
    </source>
</evidence>
<dbReference type="InterPro" id="IPR050708">
    <property type="entry name" value="T6SS_VgrG/RHS"/>
</dbReference>
<proteinExistence type="predicted"/>
<keyword evidence="4" id="KW-0843">Virulence</keyword>
<dbReference type="InterPro" id="IPR028994">
    <property type="entry name" value="Integrin_alpha_N"/>
</dbReference>
<evidence type="ECO:0000259" key="7">
    <source>
        <dbReference type="Pfam" id="PF12256"/>
    </source>
</evidence>
<evidence type="ECO:0000313" key="10">
    <source>
        <dbReference type="Proteomes" id="UP001272052"/>
    </source>
</evidence>
<organism evidence="9 10">
    <name type="scientific">Methanimicrococcus hacksteinii</name>
    <dbReference type="NCBI Taxonomy" id="3028293"/>
    <lineage>
        <taxon>Archaea</taxon>
        <taxon>Methanobacteriati</taxon>
        <taxon>Methanobacteriota</taxon>
        <taxon>Stenosarchaea group</taxon>
        <taxon>Methanomicrobia</taxon>
        <taxon>Methanosarcinales</taxon>
        <taxon>Methanosarcinaceae</taxon>
        <taxon>Methanimicrococcus</taxon>
    </lineage>
</organism>
<gene>
    <name evidence="9" type="ORF">MmiAt1_12760</name>
</gene>
<dbReference type="PANTHER" id="PTHR32305">
    <property type="match status" value="1"/>
</dbReference>
<dbReference type="InterPro" id="IPR022385">
    <property type="entry name" value="Rhs_assc_core"/>
</dbReference>
<keyword evidence="6" id="KW-1133">Transmembrane helix</keyword>
<dbReference type="Pfam" id="PF03534">
    <property type="entry name" value="SpvB"/>
    <property type="match status" value="1"/>
</dbReference>
<evidence type="ECO:0000256" key="2">
    <source>
        <dbReference type="ARBA" id="ARBA00022525"/>
    </source>
</evidence>
<feature type="domain" description="Insecticide toxin TcdB middle/N-terminal" evidence="7">
    <location>
        <begin position="672"/>
        <end position="799"/>
    </location>
</feature>
<feature type="region of interest" description="Disordered" evidence="5">
    <location>
        <begin position="2386"/>
        <end position="2417"/>
    </location>
</feature>